<dbReference type="AlphaFoldDB" id="A0A9X0D0J7"/>
<keyword evidence="3" id="KW-0418">Kinase</keyword>
<keyword evidence="1" id="KW-0808">Transferase</keyword>
<dbReference type="PANTHER" id="PTHR32463:SF0">
    <property type="entry name" value="L-FUCOSE KINASE"/>
    <property type="match status" value="1"/>
</dbReference>
<evidence type="ECO:0000256" key="3">
    <source>
        <dbReference type="ARBA" id="ARBA00022777"/>
    </source>
</evidence>
<reference evidence="5" key="1">
    <citation type="submission" date="2023-01" db="EMBL/GenBank/DDBJ databases">
        <title>Genome assembly of the deep-sea coral Lophelia pertusa.</title>
        <authorList>
            <person name="Herrera S."/>
            <person name="Cordes E."/>
        </authorList>
    </citation>
    <scope>NUCLEOTIDE SEQUENCE</scope>
    <source>
        <strain evidence="5">USNM1676648</strain>
        <tissue evidence="5">Polyp</tissue>
    </source>
</reference>
<organism evidence="5 6">
    <name type="scientific">Desmophyllum pertusum</name>
    <dbReference type="NCBI Taxonomy" id="174260"/>
    <lineage>
        <taxon>Eukaryota</taxon>
        <taxon>Metazoa</taxon>
        <taxon>Cnidaria</taxon>
        <taxon>Anthozoa</taxon>
        <taxon>Hexacorallia</taxon>
        <taxon>Scleractinia</taxon>
        <taxon>Caryophylliina</taxon>
        <taxon>Caryophylliidae</taxon>
        <taxon>Desmophyllum</taxon>
    </lineage>
</organism>
<keyword evidence="6" id="KW-1185">Reference proteome</keyword>
<dbReference type="PANTHER" id="PTHR32463">
    <property type="entry name" value="L-FUCOSE KINASE"/>
    <property type="match status" value="1"/>
</dbReference>
<evidence type="ECO:0000256" key="1">
    <source>
        <dbReference type="ARBA" id="ARBA00022679"/>
    </source>
</evidence>
<sequence>MEDEVAKKTSWTAIVLTCQNKKSAHAFQRELEIHRSKGFISKDVLILNLEDPKGGVGSGGATLNAVLVVTEHLSAKAGFQGRDFPFSPCGRFFNTLPAKHAIHADESKENLCDGLVSNFDYVLNILSETLSINAPPGVWICSADMIPSVAPDSRIDWKKYSDGITMILSQENVHYAKDHGVVKLGEESEVKDIIFREIEEEIKSCALNNGKVPVVSGVVYMNTKVASKILSLHVYHPLDACTYYGLDNGAEPIQLSMIFDILLCLAEDVTESDFVCGERSGSYGRSSRPGTNRDSQRNTMLMKSARAMLWKSLRGVQLKGVVIENGKFDYMKPSAECYRRQMLNSIKLLNFSGVSFDCNRRMHVSLCKNGSLSDHDGPNMDDSSVVVNSIVEDGIKIGINSVISHCHLKGQITFGSGSILMGLSANDMEDLPSGLSFPNDLCAMYFNVSLPRLGVKPKRVPVVFGVHDDLQVRHLLLRE</sequence>
<dbReference type="EMBL" id="MU825927">
    <property type="protein sequence ID" value="KAJ7382350.1"/>
    <property type="molecule type" value="Genomic_DNA"/>
</dbReference>
<evidence type="ECO:0000313" key="6">
    <source>
        <dbReference type="Proteomes" id="UP001163046"/>
    </source>
</evidence>
<evidence type="ECO:0000256" key="2">
    <source>
        <dbReference type="ARBA" id="ARBA00022741"/>
    </source>
</evidence>
<protein>
    <recommendedName>
        <fullName evidence="4">GDP-fucose pyrophosphorylase domain-containing protein</fullName>
    </recommendedName>
</protein>
<keyword evidence="2" id="KW-0547">Nucleotide-binding</keyword>
<dbReference type="Pfam" id="PF07959">
    <property type="entry name" value="Fucose_pyrophosphorylase"/>
    <property type="match status" value="1"/>
</dbReference>
<gene>
    <name evidence="5" type="ORF">OS493_035627</name>
</gene>
<dbReference type="GO" id="GO:0050201">
    <property type="term" value="F:fucokinase activity"/>
    <property type="evidence" value="ECO:0007669"/>
    <property type="project" value="TreeGrafter"/>
</dbReference>
<comment type="caution">
    <text evidence="5">The sequence shown here is derived from an EMBL/GenBank/DDBJ whole genome shotgun (WGS) entry which is preliminary data.</text>
</comment>
<dbReference type="Proteomes" id="UP001163046">
    <property type="component" value="Unassembled WGS sequence"/>
</dbReference>
<dbReference type="InterPro" id="IPR052203">
    <property type="entry name" value="GHMP_Kinase-Related"/>
</dbReference>
<name>A0A9X0D0J7_9CNID</name>
<evidence type="ECO:0000259" key="4">
    <source>
        <dbReference type="Pfam" id="PF07959"/>
    </source>
</evidence>
<evidence type="ECO:0000313" key="5">
    <source>
        <dbReference type="EMBL" id="KAJ7382350.1"/>
    </source>
</evidence>
<dbReference type="OrthoDB" id="271303at2759"/>
<dbReference type="InterPro" id="IPR012887">
    <property type="entry name" value="GDP_fucose_pyrophosphorylase"/>
</dbReference>
<proteinExistence type="predicted"/>
<accession>A0A9X0D0J7</accession>
<feature type="domain" description="GDP-fucose pyrophosphorylase" evidence="4">
    <location>
        <begin position="78"/>
        <end position="471"/>
    </location>
</feature>
<dbReference type="GO" id="GO:0042352">
    <property type="term" value="P:GDP-L-fucose salvage"/>
    <property type="evidence" value="ECO:0007669"/>
    <property type="project" value="TreeGrafter"/>
</dbReference>
<dbReference type="GO" id="GO:0000166">
    <property type="term" value="F:nucleotide binding"/>
    <property type="evidence" value="ECO:0007669"/>
    <property type="project" value="UniProtKB-KW"/>
</dbReference>